<evidence type="ECO:0000313" key="2">
    <source>
        <dbReference type="Proteomes" id="UP000222183"/>
    </source>
</evidence>
<dbReference type="Proteomes" id="UP000222183">
    <property type="component" value="Segment"/>
</dbReference>
<sequence length="94" mass="10789">MERRIIMSPDEYEELEADSNRLEYFMSLFKVDGQDVILNKTSILSLVLSKQLVDEGYERVTTIYGSGKAIALEGFKEDGQTKEMGLDDYEIKIQ</sequence>
<organism evidence="1 2">
    <name type="scientific">Lactobacillus phage P1</name>
    <dbReference type="NCBI Taxonomy" id="1846168"/>
    <lineage>
        <taxon>Viruses</taxon>
        <taxon>Duplodnaviria</taxon>
        <taxon>Heunggongvirae</taxon>
        <taxon>Uroviricota</taxon>
        <taxon>Caudoviricetes</taxon>
        <taxon>Tybeckvirinae</taxon>
        <taxon>Maenadvirus</taxon>
        <taxon>Maenadvirus P1</taxon>
    </lineage>
</organism>
<name>A0A1S5RCS6_9CAUD</name>
<evidence type="ECO:0000313" key="1">
    <source>
        <dbReference type="EMBL" id="ANO57986.1"/>
    </source>
</evidence>
<dbReference type="EMBL" id="KX223815">
    <property type="protein sequence ID" value="ANO57986.1"/>
    <property type="molecule type" value="Genomic_DNA"/>
</dbReference>
<protein>
    <submittedName>
        <fullName evidence="1">Uncharacterized protein</fullName>
    </submittedName>
</protein>
<accession>A0A1S5RCS6</accession>
<keyword evidence="2" id="KW-1185">Reference proteome</keyword>
<gene>
    <name evidence="1" type="ORF">LVP1_g057</name>
</gene>
<proteinExistence type="predicted"/>
<reference evidence="1 2" key="1">
    <citation type="journal article" date="2016" name="J. Dairy Sci.">
        <title>Characterization and adsorption of Lactobacillus virulent phage P1.</title>
        <authorList>
            <person name="Chen X."/>
            <person name="Xi Y."/>
            <person name="Zhang H."/>
            <person name="Wang Z."/>
            <person name="Fan M."/>
            <person name="Liu Y."/>
            <person name="Wu W."/>
        </authorList>
    </citation>
    <scope>NUCLEOTIDE SEQUENCE [LARGE SCALE GENOMIC DNA]</scope>
</reference>